<dbReference type="InterPro" id="IPR012312">
    <property type="entry name" value="Hemerythrin-like"/>
</dbReference>
<dbReference type="InterPro" id="IPR035938">
    <property type="entry name" value="Hemerythrin-like_sf"/>
</dbReference>
<evidence type="ECO:0000256" key="4">
    <source>
        <dbReference type="ARBA" id="ARBA00023004"/>
    </source>
</evidence>
<dbReference type="Proteomes" id="UP000094769">
    <property type="component" value="Unassembled WGS sequence"/>
</dbReference>
<dbReference type="InterPro" id="IPR050669">
    <property type="entry name" value="Hemerythrin"/>
</dbReference>
<protein>
    <submittedName>
        <fullName evidence="6">Bacteriohemerythrin</fullName>
    </submittedName>
</protein>
<dbReference type="GO" id="GO:0046872">
    <property type="term" value="F:metal ion binding"/>
    <property type="evidence" value="ECO:0007669"/>
    <property type="project" value="UniProtKB-KW"/>
</dbReference>
<evidence type="ECO:0000256" key="1">
    <source>
        <dbReference type="ARBA" id="ARBA00010587"/>
    </source>
</evidence>
<evidence type="ECO:0000256" key="3">
    <source>
        <dbReference type="ARBA" id="ARBA00022723"/>
    </source>
</evidence>
<keyword evidence="2" id="KW-0561">Oxygen transport</keyword>
<sequence>MSKFVEWSDALSVGIEEIDEQHKMLVELVNKMHEAIHQRHGSDVVKSILGDLADYTRIHFAVEESLMRILNYPGYEDHKEIHEELLQSVADLQEKVATGKTAIGFELMHFLKTWLTKHIMEEDMQYSGFFLKAGAQPRLSKKSWIQRLWSS</sequence>
<comment type="caution">
    <text evidence="6">The sequence shown here is derived from an EMBL/GenBank/DDBJ whole genome shotgun (WGS) entry which is preliminary data.</text>
</comment>
<keyword evidence="7" id="KW-1185">Reference proteome</keyword>
<dbReference type="PANTHER" id="PTHR37164:SF1">
    <property type="entry name" value="BACTERIOHEMERYTHRIN"/>
    <property type="match status" value="1"/>
</dbReference>
<dbReference type="EMBL" id="MARB01000002">
    <property type="protein sequence ID" value="ODJ89209.1"/>
    <property type="molecule type" value="Genomic_DNA"/>
</dbReference>
<dbReference type="SUPFAM" id="SSF47188">
    <property type="entry name" value="Hemerythrin-like"/>
    <property type="match status" value="1"/>
</dbReference>
<name>A0A7Z0VQB1_9GAMM</name>
<keyword evidence="4" id="KW-0408">Iron</keyword>
<dbReference type="CDD" id="cd12107">
    <property type="entry name" value="Hemerythrin"/>
    <property type="match status" value="1"/>
</dbReference>
<evidence type="ECO:0000313" key="7">
    <source>
        <dbReference type="Proteomes" id="UP000094769"/>
    </source>
</evidence>
<dbReference type="PANTHER" id="PTHR37164">
    <property type="entry name" value="BACTERIOHEMERYTHRIN"/>
    <property type="match status" value="1"/>
</dbReference>
<accession>A0A7Z0VQB1</accession>
<reference evidence="6 7" key="1">
    <citation type="submission" date="2016-06" db="EMBL/GenBank/DDBJ databases">
        <title>Genome sequence of endosymbiont of Candidatus Endolucinida thiodiazotropha.</title>
        <authorList>
            <person name="Poehlein A."/>
            <person name="Koenig S."/>
            <person name="Heiden S.E."/>
            <person name="Thuermer A."/>
            <person name="Voget S."/>
            <person name="Daniel R."/>
            <person name="Markert S."/>
            <person name="Gros O."/>
            <person name="Schweder T."/>
        </authorList>
    </citation>
    <scope>NUCLEOTIDE SEQUENCE [LARGE SCALE GENOMIC DNA]</scope>
    <source>
        <strain evidence="6 7">COS</strain>
    </source>
</reference>
<dbReference type="InterPro" id="IPR016131">
    <property type="entry name" value="Haemerythrin_Fe_BS"/>
</dbReference>
<dbReference type="Gene3D" id="1.20.120.50">
    <property type="entry name" value="Hemerythrin-like"/>
    <property type="match status" value="1"/>
</dbReference>
<gene>
    <name evidence="6" type="ORF">CODIS_03080</name>
</gene>
<dbReference type="RefSeq" id="WP_069120961.1">
    <property type="nucleotide sequence ID" value="NZ_MARB01000002.1"/>
</dbReference>
<dbReference type="Pfam" id="PF01814">
    <property type="entry name" value="Hemerythrin"/>
    <property type="match status" value="1"/>
</dbReference>
<feature type="domain" description="Hemerythrin-like" evidence="5">
    <location>
        <begin position="14"/>
        <end position="126"/>
    </location>
</feature>
<dbReference type="GO" id="GO:0005344">
    <property type="term" value="F:oxygen carrier activity"/>
    <property type="evidence" value="ECO:0007669"/>
    <property type="project" value="UniProtKB-KW"/>
</dbReference>
<dbReference type="NCBIfam" id="TIGR02481">
    <property type="entry name" value="hemeryth_dom"/>
    <property type="match status" value="1"/>
</dbReference>
<dbReference type="AlphaFoldDB" id="A0A7Z0VQB1"/>
<proteinExistence type="inferred from homology"/>
<keyword evidence="3" id="KW-0479">Metal-binding</keyword>
<evidence type="ECO:0000256" key="2">
    <source>
        <dbReference type="ARBA" id="ARBA00022621"/>
    </source>
</evidence>
<dbReference type="NCBIfam" id="NF033749">
    <property type="entry name" value="bact_hemeryth"/>
    <property type="match status" value="1"/>
</dbReference>
<organism evidence="6 7">
    <name type="scientific">Candidatus Thiodiazotropha endolucinida</name>
    <dbReference type="NCBI Taxonomy" id="1655433"/>
    <lineage>
        <taxon>Bacteria</taxon>
        <taxon>Pseudomonadati</taxon>
        <taxon>Pseudomonadota</taxon>
        <taxon>Gammaproteobacteria</taxon>
        <taxon>Chromatiales</taxon>
        <taxon>Sedimenticolaceae</taxon>
        <taxon>Candidatus Thiodiazotropha</taxon>
    </lineage>
</organism>
<keyword evidence="2" id="KW-0813">Transport</keyword>
<dbReference type="InterPro" id="IPR012827">
    <property type="entry name" value="Hemerythrin_metal-bd"/>
</dbReference>
<evidence type="ECO:0000313" key="6">
    <source>
        <dbReference type="EMBL" id="ODJ89209.1"/>
    </source>
</evidence>
<comment type="similarity">
    <text evidence="1">Belongs to the hemerythrin family.</text>
</comment>
<dbReference type="OrthoDB" id="1122424at2"/>
<evidence type="ECO:0000259" key="5">
    <source>
        <dbReference type="Pfam" id="PF01814"/>
    </source>
</evidence>
<dbReference type="PROSITE" id="PS00550">
    <property type="entry name" value="HEMERYTHRINS"/>
    <property type="match status" value="1"/>
</dbReference>